<sequence>MSAAFSAGADWTFPDDMPGAWSQEDVDAQLHHEDETAHHRANNPRPTPTSKPASSSPNPDHAQQDHKRKHYPPRTCRICLEVVNPTFHNLDADSPQAMLPEALRPTPRVTYESPPGDGGRMLRPCKCKGSQKYVHEECLSAWRRQDPLQKRNYWQCPTCRYQYRLERLRWGAWISSTASQVGLTVSIFVVAMFILGFVADPIINLYLDPLSTIATAGGPTGSLIYDDEPATWTEHFVKGLASLGLLGFAKFLLTLSPWHWFNMRGTVVVNRSGGLGGTGRDRLQGLSWFAVILGIATFLWAVWKMVRAWSRRTLEQAGERVMDVPGTIDGVAISQNAKSKPLSRNPRTLHLGCVMRLMLWLRTVLAPYFSTTLCTPYQPSPLLGFLRG</sequence>
<dbReference type="PANTHER" id="PTHR46347:SF1">
    <property type="entry name" value="RING_FYVE_PHD ZINC FINGER SUPERFAMILY PROTEIN"/>
    <property type="match status" value="1"/>
</dbReference>
<keyword evidence="5" id="KW-0812">Transmembrane</keyword>
<comment type="caution">
    <text evidence="7">The sequence shown here is derived from an EMBL/GenBank/DDBJ whole genome shotgun (WGS) entry which is preliminary data.</text>
</comment>
<organism evidence="7 8">
    <name type="scientific">Hortaea werneckii</name>
    <name type="common">Black yeast</name>
    <name type="synonym">Cladosporium werneckii</name>
    <dbReference type="NCBI Taxonomy" id="91943"/>
    <lineage>
        <taxon>Eukaryota</taxon>
        <taxon>Fungi</taxon>
        <taxon>Dikarya</taxon>
        <taxon>Ascomycota</taxon>
        <taxon>Pezizomycotina</taxon>
        <taxon>Dothideomycetes</taxon>
        <taxon>Dothideomycetidae</taxon>
        <taxon>Mycosphaerellales</taxon>
        <taxon>Teratosphaeriaceae</taxon>
        <taxon>Hortaea</taxon>
    </lineage>
</organism>
<feature type="transmembrane region" description="Helical" evidence="5">
    <location>
        <begin position="170"/>
        <end position="199"/>
    </location>
</feature>
<reference evidence="7 8" key="1">
    <citation type="journal article" date="2018" name="BMC Genomics">
        <title>Genomic evidence for intraspecific hybridization in a clonal and extremely halotolerant yeast.</title>
        <authorList>
            <person name="Gostincar C."/>
            <person name="Stajich J.E."/>
            <person name="Zupancic J."/>
            <person name="Zalar P."/>
            <person name="Gunde-Cimerman N."/>
        </authorList>
    </citation>
    <scope>NUCLEOTIDE SEQUENCE [LARGE SCALE GENOMIC DNA]</scope>
    <source>
        <strain evidence="7 8">EXF-2788</strain>
    </source>
</reference>
<dbReference type="AlphaFoldDB" id="A0A3M7F5S8"/>
<dbReference type="SMART" id="SM00744">
    <property type="entry name" value="RINGv"/>
    <property type="match status" value="1"/>
</dbReference>
<accession>A0A3M7F5S8</accession>
<proteinExistence type="predicted"/>
<keyword evidence="3" id="KW-0862">Zinc</keyword>
<dbReference type="InterPro" id="IPR011016">
    <property type="entry name" value="Znf_RING-CH"/>
</dbReference>
<dbReference type="PANTHER" id="PTHR46347">
    <property type="entry name" value="RING/FYVE/PHD ZINC FINGER SUPERFAMILY PROTEIN"/>
    <property type="match status" value="1"/>
</dbReference>
<dbReference type="PROSITE" id="PS51292">
    <property type="entry name" value="ZF_RING_CH"/>
    <property type="match status" value="1"/>
</dbReference>
<evidence type="ECO:0000256" key="5">
    <source>
        <dbReference type="SAM" id="Phobius"/>
    </source>
</evidence>
<dbReference type="Proteomes" id="UP000268823">
    <property type="component" value="Unassembled WGS sequence"/>
</dbReference>
<evidence type="ECO:0000313" key="8">
    <source>
        <dbReference type="Proteomes" id="UP000268823"/>
    </source>
</evidence>
<evidence type="ECO:0000256" key="3">
    <source>
        <dbReference type="ARBA" id="ARBA00022833"/>
    </source>
</evidence>
<dbReference type="GO" id="GO:0008270">
    <property type="term" value="F:zinc ion binding"/>
    <property type="evidence" value="ECO:0007669"/>
    <property type="project" value="UniProtKB-KW"/>
</dbReference>
<evidence type="ECO:0000256" key="1">
    <source>
        <dbReference type="ARBA" id="ARBA00022723"/>
    </source>
</evidence>
<keyword evidence="2" id="KW-0863">Zinc-finger</keyword>
<feature type="domain" description="RING-CH-type" evidence="6">
    <location>
        <begin position="68"/>
        <end position="166"/>
    </location>
</feature>
<feature type="compositionally biased region" description="Low complexity" evidence="4">
    <location>
        <begin position="48"/>
        <end position="59"/>
    </location>
</feature>
<evidence type="ECO:0000256" key="4">
    <source>
        <dbReference type="SAM" id="MobiDB-lite"/>
    </source>
</evidence>
<dbReference type="OrthoDB" id="264354at2759"/>
<gene>
    <name evidence="7" type="ORF">D0861_07200</name>
</gene>
<dbReference type="EMBL" id="QWIR01000167">
    <property type="protein sequence ID" value="RMY83926.1"/>
    <property type="molecule type" value="Genomic_DNA"/>
</dbReference>
<dbReference type="VEuPathDB" id="FungiDB:BTJ68_03728"/>
<dbReference type="Gene3D" id="3.30.40.10">
    <property type="entry name" value="Zinc/RING finger domain, C3HC4 (zinc finger)"/>
    <property type="match status" value="1"/>
</dbReference>
<feature type="compositionally biased region" description="Basic and acidic residues" evidence="4">
    <location>
        <begin position="28"/>
        <end position="38"/>
    </location>
</feature>
<dbReference type="Pfam" id="PF12906">
    <property type="entry name" value="RINGv"/>
    <property type="match status" value="1"/>
</dbReference>
<name>A0A3M7F5S8_HORWE</name>
<evidence type="ECO:0000259" key="6">
    <source>
        <dbReference type="PROSITE" id="PS51292"/>
    </source>
</evidence>
<keyword evidence="5" id="KW-0472">Membrane</keyword>
<dbReference type="SUPFAM" id="SSF57850">
    <property type="entry name" value="RING/U-box"/>
    <property type="match status" value="1"/>
</dbReference>
<dbReference type="CDD" id="cd16495">
    <property type="entry name" value="RING_CH-C4HC3_MARCH"/>
    <property type="match status" value="1"/>
</dbReference>
<evidence type="ECO:0000313" key="7">
    <source>
        <dbReference type="EMBL" id="RMY83926.1"/>
    </source>
</evidence>
<keyword evidence="1" id="KW-0479">Metal-binding</keyword>
<protein>
    <recommendedName>
        <fullName evidence="6">RING-CH-type domain-containing protein</fullName>
    </recommendedName>
</protein>
<keyword evidence="5" id="KW-1133">Transmembrane helix</keyword>
<dbReference type="InterPro" id="IPR013083">
    <property type="entry name" value="Znf_RING/FYVE/PHD"/>
</dbReference>
<feature type="transmembrane region" description="Helical" evidence="5">
    <location>
        <begin position="285"/>
        <end position="303"/>
    </location>
</feature>
<evidence type="ECO:0000256" key="2">
    <source>
        <dbReference type="ARBA" id="ARBA00022771"/>
    </source>
</evidence>
<feature type="region of interest" description="Disordered" evidence="4">
    <location>
        <begin position="1"/>
        <end position="70"/>
    </location>
</feature>